<evidence type="ECO:0000256" key="1">
    <source>
        <dbReference type="SAM" id="SignalP"/>
    </source>
</evidence>
<dbReference type="Proteomes" id="UP000004295">
    <property type="component" value="Unassembled WGS sequence"/>
</dbReference>
<protein>
    <recommendedName>
        <fullName evidence="4">T9SS C-terminal target domain-containing protein</fullName>
    </recommendedName>
</protein>
<dbReference type="GeneID" id="93365094"/>
<dbReference type="EMBL" id="ACNN01000014">
    <property type="protein sequence ID" value="EEN83089.1"/>
    <property type="molecule type" value="Genomic_DNA"/>
</dbReference>
<feature type="chain" id="PRO_5002928019" description="T9SS C-terminal target domain-containing protein" evidence="1">
    <location>
        <begin position="22"/>
        <end position="170"/>
    </location>
</feature>
<organism evidence="2 3">
    <name type="scientific">Porphyromonas endodontalis (strain ATCC 35406 / DSM 24491 / JCM 8526 / CCUG 16442 / BCRC 14492 / NCTC 13058 / HG 370)</name>
    <name type="common">Bacteroides endodontalis</name>
    <dbReference type="NCBI Taxonomy" id="553175"/>
    <lineage>
        <taxon>Bacteria</taxon>
        <taxon>Pseudomonadati</taxon>
        <taxon>Bacteroidota</taxon>
        <taxon>Bacteroidia</taxon>
        <taxon>Bacteroidales</taxon>
        <taxon>Porphyromonadaceae</taxon>
        <taxon>Porphyromonas</taxon>
    </lineage>
</organism>
<sequence length="170" mass="18580">MKKQTVLWMAVLLLATWVAHGQTTYPMSLVVEGQAPAEREVVELSKISKVTFSEGKMLLLAKDNAELPKGGVFPLKEITKCLFSTQYAPTGILSPLVAPGLITWRDTEEALYLEGLDADLLHSVAVYAANGATIASYPRFKAGSPISTVQWAPGVYLILINNQTIKYIKK</sequence>
<reference evidence="2 3" key="1">
    <citation type="submission" date="2009-04" db="EMBL/GenBank/DDBJ databases">
        <authorList>
            <person name="Sebastian Y."/>
            <person name="Madupu R."/>
            <person name="Durkin A.S."/>
            <person name="Torralba M."/>
            <person name="Methe B."/>
            <person name="Sutton G.G."/>
            <person name="Strausberg R.L."/>
            <person name="Nelson K.E."/>
        </authorList>
    </citation>
    <scope>NUCLEOTIDE SEQUENCE [LARGE SCALE GENOMIC DNA]</scope>
    <source>
        <strain evidence="3">ATCC 35406 / BCRC 14492 / JCM 8526 / NCTC 13058 / HG 370</strain>
    </source>
</reference>
<proteinExistence type="predicted"/>
<dbReference type="AlphaFoldDB" id="C3J9T1"/>
<gene>
    <name evidence="2" type="ORF">POREN0001_0832</name>
</gene>
<keyword evidence="3" id="KW-1185">Reference proteome</keyword>
<accession>C3J9T1</accession>
<keyword evidence="1" id="KW-0732">Signal</keyword>
<evidence type="ECO:0008006" key="4">
    <source>
        <dbReference type="Google" id="ProtNLM"/>
    </source>
</evidence>
<dbReference type="RefSeq" id="WP_004333066.1">
    <property type="nucleotide sequence ID" value="NZ_ACNN01000014.1"/>
</dbReference>
<comment type="caution">
    <text evidence="2">The sequence shown here is derived from an EMBL/GenBank/DDBJ whole genome shotgun (WGS) entry which is preliminary data.</text>
</comment>
<dbReference type="STRING" id="553175.POREN0001_0832"/>
<evidence type="ECO:0000313" key="2">
    <source>
        <dbReference type="EMBL" id="EEN83089.1"/>
    </source>
</evidence>
<feature type="signal peptide" evidence="1">
    <location>
        <begin position="1"/>
        <end position="21"/>
    </location>
</feature>
<evidence type="ECO:0000313" key="3">
    <source>
        <dbReference type="Proteomes" id="UP000004295"/>
    </source>
</evidence>
<name>C3J9T1_POREA</name>